<sequence length="155" mass="15822">MVTAVRLLFAGYRGRLAPPTPTATAVRRAARGPGGRAPDPRRHLRARPWGGRPAAPAASAPLPHTRFRTSVADADGQGREAGISMPLPYAGFGPDCSPPTPVARAVRRAACGPGGLRAVPYAGFQAPVPTDADGKTNGLPPSSPRAVPAPGLTTP</sequence>
<evidence type="ECO:0000313" key="3">
    <source>
        <dbReference type="Proteomes" id="UP001499895"/>
    </source>
</evidence>
<dbReference type="Proteomes" id="UP001499895">
    <property type="component" value="Unassembled WGS sequence"/>
</dbReference>
<evidence type="ECO:0000313" key="2">
    <source>
        <dbReference type="EMBL" id="GAA0475819.1"/>
    </source>
</evidence>
<comment type="caution">
    <text evidence="2">The sequence shown here is derived from an EMBL/GenBank/DDBJ whole genome shotgun (WGS) entry which is preliminary data.</text>
</comment>
<feature type="region of interest" description="Disordered" evidence="1">
    <location>
        <begin position="18"/>
        <end position="65"/>
    </location>
</feature>
<organism evidence="2 3">
    <name type="scientific">Streptomyces stramineus</name>
    <dbReference type="NCBI Taxonomy" id="173861"/>
    <lineage>
        <taxon>Bacteria</taxon>
        <taxon>Bacillati</taxon>
        <taxon>Actinomycetota</taxon>
        <taxon>Actinomycetes</taxon>
        <taxon>Kitasatosporales</taxon>
        <taxon>Streptomycetaceae</taxon>
        <taxon>Streptomyces</taxon>
    </lineage>
</organism>
<feature type="compositionally biased region" description="Low complexity" evidence="1">
    <location>
        <begin position="18"/>
        <end position="27"/>
    </location>
</feature>
<feature type="compositionally biased region" description="Low complexity" evidence="1">
    <location>
        <begin position="47"/>
        <end position="63"/>
    </location>
</feature>
<accession>A0ABP3KBN5</accession>
<dbReference type="EMBL" id="BAAAHB010000051">
    <property type="protein sequence ID" value="GAA0475819.1"/>
    <property type="molecule type" value="Genomic_DNA"/>
</dbReference>
<protein>
    <submittedName>
        <fullName evidence="2">Uncharacterized protein</fullName>
    </submittedName>
</protein>
<feature type="region of interest" description="Disordered" evidence="1">
    <location>
        <begin position="124"/>
        <end position="155"/>
    </location>
</feature>
<proteinExistence type="predicted"/>
<name>A0ABP3KBN5_9ACTN</name>
<keyword evidence="3" id="KW-1185">Reference proteome</keyword>
<evidence type="ECO:0000256" key="1">
    <source>
        <dbReference type="SAM" id="MobiDB-lite"/>
    </source>
</evidence>
<reference evidence="3" key="1">
    <citation type="journal article" date="2019" name="Int. J. Syst. Evol. Microbiol.">
        <title>The Global Catalogue of Microorganisms (GCM) 10K type strain sequencing project: providing services to taxonomists for standard genome sequencing and annotation.</title>
        <authorList>
            <consortium name="The Broad Institute Genomics Platform"/>
            <consortium name="The Broad Institute Genome Sequencing Center for Infectious Disease"/>
            <person name="Wu L."/>
            <person name="Ma J."/>
        </authorList>
    </citation>
    <scope>NUCLEOTIDE SEQUENCE [LARGE SCALE GENOMIC DNA]</scope>
    <source>
        <strain evidence="3">JCM 10649</strain>
    </source>
</reference>
<gene>
    <name evidence="2" type="ORF">GCM10009544_42320</name>
</gene>